<accession>A0A429X0N1</accession>
<feature type="domain" description="YetF C-terminal" evidence="8">
    <location>
        <begin position="90"/>
        <end position="223"/>
    </location>
</feature>
<dbReference type="GO" id="GO:0005886">
    <property type="term" value="C:plasma membrane"/>
    <property type="evidence" value="ECO:0007669"/>
    <property type="project" value="UniProtKB-SubCell"/>
</dbReference>
<dbReference type="PANTHER" id="PTHR34582">
    <property type="entry name" value="UPF0702 TRANSMEMBRANE PROTEIN YCAP"/>
    <property type="match status" value="1"/>
</dbReference>
<keyword evidence="4 7" id="KW-0812">Transmembrane</keyword>
<comment type="subcellular location">
    <subcellularLocation>
        <location evidence="1">Cell membrane</location>
        <topology evidence="1">Multi-pass membrane protein</topology>
    </subcellularLocation>
</comment>
<evidence type="ECO:0000256" key="7">
    <source>
        <dbReference type="SAM" id="Phobius"/>
    </source>
</evidence>
<protein>
    <submittedName>
        <fullName evidence="9">DUF421 domain-containing protein</fullName>
    </submittedName>
</protein>
<dbReference type="EMBL" id="QYTW02000046">
    <property type="protein sequence ID" value="RST57031.1"/>
    <property type="molecule type" value="Genomic_DNA"/>
</dbReference>
<dbReference type="Pfam" id="PF04239">
    <property type="entry name" value="DUF421"/>
    <property type="match status" value="1"/>
</dbReference>
<feature type="transmembrane region" description="Helical" evidence="7">
    <location>
        <begin position="42"/>
        <end position="60"/>
    </location>
</feature>
<keyword evidence="6 7" id="KW-0472">Membrane</keyword>
<dbReference type="Proteomes" id="UP000287296">
    <property type="component" value="Unassembled WGS sequence"/>
</dbReference>
<reference evidence="9 10" key="1">
    <citation type="submission" date="2018-12" db="EMBL/GenBank/DDBJ databases">
        <authorList>
            <person name="Sun L."/>
            <person name="Chen Z."/>
        </authorList>
    </citation>
    <scope>NUCLEOTIDE SEQUENCE [LARGE SCALE GENOMIC DNA]</scope>
    <source>
        <strain evidence="9 10">LMG 29736</strain>
    </source>
</reference>
<dbReference type="InterPro" id="IPR023090">
    <property type="entry name" value="UPF0702_alpha/beta_dom_sf"/>
</dbReference>
<evidence type="ECO:0000313" key="9">
    <source>
        <dbReference type="EMBL" id="RST57031.1"/>
    </source>
</evidence>
<evidence type="ECO:0000256" key="3">
    <source>
        <dbReference type="ARBA" id="ARBA00022475"/>
    </source>
</evidence>
<evidence type="ECO:0000259" key="8">
    <source>
        <dbReference type="Pfam" id="PF04239"/>
    </source>
</evidence>
<evidence type="ECO:0000256" key="4">
    <source>
        <dbReference type="ARBA" id="ARBA00022692"/>
    </source>
</evidence>
<evidence type="ECO:0000256" key="2">
    <source>
        <dbReference type="ARBA" id="ARBA00006448"/>
    </source>
</evidence>
<feature type="transmembrane region" description="Helical" evidence="7">
    <location>
        <begin position="12"/>
        <end position="30"/>
    </location>
</feature>
<evidence type="ECO:0000256" key="5">
    <source>
        <dbReference type="ARBA" id="ARBA00022989"/>
    </source>
</evidence>
<gene>
    <name evidence="9" type="ORF">D5F11_024980</name>
</gene>
<dbReference type="RefSeq" id="WP_120119496.1">
    <property type="nucleotide sequence ID" value="NZ_QYTW02000046.1"/>
</dbReference>
<evidence type="ECO:0000313" key="10">
    <source>
        <dbReference type="Proteomes" id="UP000287296"/>
    </source>
</evidence>
<evidence type="ECO:0000256" key="6">
    <source>
        <dbReference type="ARBA" id="ARBA00023136"/>
    </source>
</evidence>
<dbReference type="PANTHER" id="PTHR34582:SF5">
    <property type="entry name" value="UPF0702 TRANSMEMBRANE PROTEIN YETF"/>
    <property type="match status" value="1"/>
</dbReference>
<dbReference type="AlphaFoldDB" id="A0A429X0N1"/>
<organism evidence="9 10">
    <name type="scientific">Siminovitchia terrae</name>
    <name type="common">Bacillus terrae</name>
    <dbReference type="NCBI Taxonomy" id="1914933"/>
    <lineage>
        <taxon>Bacteria</taxon>
        <taxon>Bacillati</taxon>
        <taxon>Bacillota</taxon>
        <taxon>Bacilli</taxon>
        <taxon>Bacillales</taxon>
        <taxon>Bacillaceae</taxon>
        <taxon>Siminovitchia</taxon>
    </lineage>
</organism>
<feature type="transmembrane region" description="Helical" evidence="7">
    <location>
        <begin position="72"/>
        <end position="89"/>
    </location>
</feature>
<keyword evidence="3" id="KW-1003">Cell membrane</keyword>
<sequence>MEFFNSRESLTIIQWVLRAVLGYFFMLIIAKAMGQRSISQLRLLDFVIALVVGNIIAHPLSDEKLSMKGSMTTTSVLVVLYAASIFISLKSNKLRRIMDPPPFPLIEDGQILYKNLGKARISLDFLLSESRKDKIDDIHKVALTLWEPDGTISFFLKQNYQTITKKDLKIKGNKFSLPRTIIKEGKIDINEMKKIHKDELWLRDKIKSVYHVDISEILLATVDDKEQINVLLY</sequence>
<proteinExistence type="inferred from homology"/>
<comment type="caution">
    <text evidence="9">The sequence shown here is derived from an EMBL/GenBank/DDBJ whole genome shotgun (WGS) entry which is preliminary data.</text>
</comment>
<keyword evidence="5 7" id="KW-1133">Transmembrane helix</keyword>
<dbReference type="OrthoDB" id="1899680at2"/>
<dbReference type="InterPro" id="IPR007353">
    <property type="entry name" value="DUF421"/>
</dbReference>
<dbReference type="Gene3D" id="3.30.240.20">
    <property type="entry name" value="bsu07140 like domains"/>
    <property type="match status" value="2"/>
</dbReference>
<comment type="similarity">
    <text evidence="2">Belongs to the UPF0702 family.</text>
</comment>
<name>A0A429X0N1_SIMTE</name>
<evidence type="ECO:0000256" key="1">
    <source>
        <dbReference type="ARBA" id="ARBA00004651"/>
    </source>
</evidence>